<dbReference type="SUPFAM" id="SSF52540">
    <property type="entry name" value="P-loop containing nucleoside triphosphate hydrolases"/>
    <property type="match status" value="1"/>
</dbReference>
<evidence type="ECO:0000313" key="4">
    <source>
        <dbReference type="EMBL" id="KAG2331519.1"/>
    </source>
</evidence>
<evidence type="ECO:0000313" key="5">
    <source>
        <dbReference type="Proteomes" id="UP000886595"/>
    </source>
</evidence>
<evidence type="ECO:0000256" key="1">
    <source>
        <dbReference type="ARBA" id="ARBA00012552"/>
    </source>
</evidence>
<dbReference type="PANTHER" id="PTHR18934:SF222">
    <property type="entry name" value="PRE-MRNA-SPLICING FACTOR ATP-DEPENDENT RNA HELICASE DEAH8-RELATED"/>
    <property type="match status" value="1"/>
</dbReference>
<dbReference type="GO" id="GO:0003723">
    <property type="term" value="F:RNA binding"/>
    <property type="evidence" value="ECO:0007669"/>
    <property type="project" value="TreeGrafter"/>
</dbReference>
<dbReference type="GO" id="GO:0003724">
    <property type="term" value="F:RNA helicase activity"/>
    <property type="evidence" value="ECO:0007669"/>
    <property type="project" value="UniProtKB-EC"/>
</dbReference>
<evidence type="ECO:0000256" key="3">
    <source>
        <dbReference type="SAM" id="MobiDB-lite"/>
    </source>
</evidence>
<proteinExistence type="predicted"/>
<sequence>MESLLETPISKASAEQRADRSGRTGPGKCFSLYNVTCSAKSKPGKCCTYFEESRDPRCVQF</sequence>
<feature type="region of interest" description="Disordered" evidence="3">
    <location>
        <begin position="1"/>
        <end position="26"/>
    </location>
</feature>
<dbReference type="Gene3D" id="3.40.50.300">
    <property type="entry name" value="P-loop containing nucleotide triphosphate hydrolases"/>
    <property type="match status" value="1"/>
</dbReference>
<comment type="catalytic activity">
    <reaction evidence="2">
        <text>ATP + H2O = ADP + phosphate + H(+)</text>
        <dbReference type="Rhea" id="RHEA:13065"/>
        <dbReference type="ChEBI" id="CHEBI:15377"/>
        <dbReference type="ChEBI" id="CHEBI:15378"/>
        <dbReference type="ChEBI" id="CHEBI:30616"/>
        <dbReference type="ChEBI" id="CHEBI:43474"/>
        <dbReference type="ChEBI" id="CHEBI:456216"/>
        <dbReference type="EC" id="3.6.4.13"/>
    </reaction>
</comment>
<dbReference type="PANTHER" id="PTHR18934">
    <property type="entry name" value="ATP-DEPENDENT RNA HELICASE"/>
    <property type="match status" value="1"/>
</dbReference>
<organism evidence="4 5">
    <name type="scientific">Brassica carinata</name>
    <name type="common">Ethiopian mustard</name>
    <name type="synonym">Abyssinian cabbage</name>
    <dbReference type="NCBI Taxonomy" id="52824"/>
    <lineage>
        <taxon>Eukaryota</taxon>
        <taxon>Viridiplantae</taxon>
        <taxon>Streptophyta</taxon>
        <taxon>Embryophyta</taxon>
        <taxon>Tracheophyta</taxon>
        <taxon>Spermatophyta</taxon>
        <taxon>Magnoliopsida</taxon>
        <taxon>eudicotyledons</taxon>
        <taxon>Gunneridae</taxon>
        <taxon>Pentapetalae</taxon>
        <taxon>rosids</taxon>
        <taxon>malvids</taxon>
        <taxon>Brassicales</taxon>
        <taxon>Brassicaceae</taxon>
        <taxon>Brassiceae</taxon>
        <taxon>Brassica</taxon>
    </lineage>
</organism>
<dbReference type="AlphaFoldDB" id="A0A8X7WKP6"/>
<accession>A0A8X7WKP6</accession>
<evidence type="ECO:0000256" key="2">
    <source>
        <dbReference type="ARBA" id="ARBA00047984"/>
    </source>
</evidence>
<dbReference type="InterPro" id="IPR027417">
    <property type="entry name" value="P-loop_NTPase"/>
</dbReference>
<dbReference type="Proteomes" id="UP000886595">
    <property type="component" value="Unassembled WGS sequence"/>
</dbReference>
<dbReference type="GO" id="GO:0071013">
    <property type="term" value="C:catalytic step 2 spliceosome"/>
    <property type="evidence" value="ECO:0007669"/>
    <property type="project" value="TreeGrafter"/>
</dbReference>
<keyword evidence="5" id="KW-1185">Reference proteome</keyword>
<dbReference type="OrthoDB" id="1936457at2759"/>
<name>A0A8X7WKP6_BRACI</name>
<comment type="caution">
    <text evidence="4">The sequence shown here is derived from an EMBL/GenBank/DDBJ whole genome shotgun (WGS) entry which is preliminary data.</text>
</comment>
<reference evidence="4 5" key="1">
    <citation type="submission" date="2020-02" db="EMBL/GenBank/DDBJ databases">
        <authorList>
            <person name="Ma Q."/>
            <person name="Huang Y."/>
            <person name="Song X."/>
            <person name="Pei D."/>
        </authorList>
    </citation>
    <scope>NUCLEOTIDE SEQUENCE [LARGE SCALE GENOMIC DNA]</scope>
    <source>
        <strain evidence="4">Sxm20200214</strain>
        <tissue evidence="4">Leaf</tissue>
    </source>
</reference>
<protein>
    <recommendedName>
        <fullName evidence="1">RNA helicase</fullName>
        <ecNumber evidence="1">3.6.4.13</ecNumber>
    </recommendedName>
</protein>
<gene>
    <name evidence="4" type="ORF">Bca52824_002699</name>
</gene>
<dbReference type="EC" id="3.6.4.13" evidence="1"/>
<dbReference type="EMBL" id="JAAMPC010000001">
    <property type="protein sequence ID" value="KAG2331519.1"/>
    <property type="molecule type" value="Genomic_DNA"/>
</dbReference>